<evidence type="ECO:0000256" key="2">
    <source>
        <dbReference type="ARBA" id="ARBA00022451"/>
    </source>
</evidence>
<dbReference type="PANTHER" id="PTHR16675:SF242">
    <property type="entry name" value="MAJOR HISTOCOMPATIBILITY COMPLEX CLASS I-RELATED GENE PROTEIN"/>
    <property type="match status" value="1"/>
</dbReference>
<dbReference type="InterPro" id="IPR050208">
    <property type="entry name" value="MHC_class-I_related"/>
</dbReference>
<dbReference type="GO" id="GO:0005615">
    <property type="term" value="C:extracellular space"/>
    <property type="evidence" value="ECO:0007669"/>
    <property type="project" value="TreeGrafter"/>
</dbReference>
<dbReference type="PANTHER" id="PTHR16675">
    <property type="entry name" value="MHC CLASS I-RELATED"/>
    <property type="match status" value="1"/>
</dbReference>
<gene>
    <name evidence="15" type="primary">Amcr-UB</name>
</gene>
<evidence type="ECO:0000256" key="10">
    <source>
        <dbReference type="RuleBase" id="RU004439"/>
    </source>
</evidence>
<accession>B3UZY6</accession>
<reference evidence="15" key="1">
    <citation type="journal article" date="2008" name="Immunogenetics">
        <title>Species-specific evolution of class I MHC genes in iguanas (order: Squamata; subfamily: Iguaninae).</title>
        <authorList>
            <person name="Glaberman S."/>
            <person name="Caccone A."/>
        </authorList>
    </citation>
    <scope>NUCLEOTIDE SEQUENCE</scope>
    <source>
        <strain evidence="15">M1</strain>
    </source>
</reference>
<keyword evidence="2" id="KW-0490">MHC I</keyword>
<evidence type="ECO:0000256" key="6">
    <source>
        <dbReference type="ARBA" id="ARBA00022989"/>
    </source>
</evidence>
<sequence length="364" mass="41190">MGPPRGPVSFLAAAAAACLLERCLGSSPHSLRYFVTSVSDPGREVPRFFYVGYVDNQQFVSYDPNARRSLPKVPWMTEVDKDDPQYWERNSDNMKNAEQAFRVGLVNVRKYYNQSGGFHTLQRMYGCELRKDGSKGGYFQDAYDGRDYISLDKETLTWTAADVPAQNTKRKWEAEPAFAQGYKAYLEETCIEWLERYLGYGNKTLLRREPPEVKVAHKADDDNMETLICRVGGFYPKEIDISWTKDGKNWMQDTFHGLVSPNSDGTYYTWWSIKIDPKDRERYKCRVEHDGLEKPLDLAWEEPVSASNLGLIITCVVGVVLLVAVIVGTAVYIKKRRDGYKAASTSDQGSNSSGKGSADAIQRA</sequence>
<feature type="compositionally biased region" description="Polar residues" evidence="11">
    <location>
        <begin position="343"/>
        <end position="355"/>
    </location>
</feature>
<dbReference type="InterPro" id="IPR011162">
    <property type="entry name" value="MHC_I/II-like_Ag-recog"/>
</dbReference>
<dbReference type="PROSITE" id="PS50835">
    <property type="entry name" value="IG_LIKE"/>
    <property type="match status" value="1"/>
</dbReference>
<feature type="chain" id="PRO_5002799444" evidence="13">
    <location>
        <begin position="26"/>
        <end position="364"/>
    </location>
</feature>
<dbReference type="CDD" id="cd07698">
    <property type="entry name" value="IgC1_MHC_I_alpha3"/>
    <property type="match status" value="1"/>
</dbReference>
<dbReference type="Pfam" id="PF07654">
    <property type="entry name" value="C1-set"/>
    <property type="match status" value="1"/>
</dbReference>
<dbReference type="FunFam" id="3.30.500.10:FF:000001">
    <property type="entry name" value="H-2 class I histocompatibility antigen, alpha chain"/>
    <property type="match status" value="1"/>
</dbReference>
<name>B3UZY6_AMBCR</name>
<dbReference type="SMART" id="SM00407">
    <property type="entry name" value="IGc1"/>
    <property type="match status" value="1"/>
</dbReference>
<keyword evidence="3 12" id="KW-0812">Transmembrane</keyword>
<evidence type="ECO:0000256" key="11">
    <source>
        <dbReference type="SAM" id="MobiDB-lite"/>
    </source>
</evidence>
<dbReference type="EMBL" id="EU604310">
    <property type="protein sequence ID" value="ACD54830.1"/>
    <property type="molecule type" value="mRNA"/>
</dbReference>
<dbReference type="InterPro" id="IPR013783">
    <property type="entry name" value="Ig-like_fold"/>
</dbReference>
<dbReference type="PROSITE" id="PS51257">
    <property type="entry name" value="PROKAR_LIPOPROTEIN"/>
    <property type="match status" value="1"/>
</dbReference>
<proteinExistence type="evidence at transcript level"/>
<feature type="region of interest" description="Disordered" evidence="11">
    <location>
        <begin position="342"/>
        <end position="364"/>
    </location>
</feature>
<keyword evidence="4 13" id="KW-0732">Signal</keyword>
<evidence type="ECO:0000256" key="13">
    <source>
        <dbReference type="SAM" id="SignalP"/>
    </source>
</evidence>
<dbReference type="PROSITE" id="PS00290">
    <property type="entry name" value="IG_MHC"/>
    <property type="match status" value="1"/>
</dbReference>
<comment type="subcellular location">
    <subcellularLocation>
        <location evidence="1">Membrane</location>
        <topology evidence="1">Single-pass type I membrane protein</topology>
    </subcellularLocation>
</comment>
<dbReference type="Gene3D" id="3.30.500.10">
    <property type="entry name" value="MHC class I-like antigen recognition-like"/>
    <property type="match status" value="1"/>
</dbReference>
<dbReference type="AlphaFoldDB" id="B3UZY6"/>
<evidence type="ECO:0000256" key="12">
    <source>
        <dbReference type="SAM" id="Phobius"/>
    </source>
</evidence>
<keyword evidence="9" id="KW-0325">Glycoprotein</keyword>
<evidence type="ECO:0000256" key="9">
    <source>
        <dbReference type="ARBA" id="ARBA00023180"/>
    </source>
</evidence>
<dbReference type="GO" id="GO:0006955">
    <property type="term" value="P:immune response"/>
    <property type="evidence" value="ECO:0007669"/>
    <property type="project" value="TreeGrafter"/>
</dbReference>
<feature type="domain" description="Ig-like" evidence="14">
    <location>
        <begin position="211"/>
        <end position="299"/>
    </location>
</feature>
<dbReference type="GO" id="GO:0042612">
    <property type="term" value="C:MHC class I protein complex"/>
    <property type="evidence" value="ECO:0007669"/>
    <property type="project" value="UniProtKB-KW"/>
</dbReference>
<keyword evidence="5" id="KW-0391">Immunity</keyword>
<dbReference type="InterPro" id="IPR001039">
    <property type="entry name" value="MHC_I_a_a1/a2"/>
</dbReference>
<dbReference type="Pfam" id="PF00129">
    <property type="entry name" value="MHC_I"/>
    <property type="match status" value="1"/>
</dbReference>
<dbReference type="InterPro" id="IPR011161">
    <property type="entry name" value="MHC_I-like_Ag-recog"/>
</dbReference>
<dbReference type="InterPro" id="IPR003006">
    <property type="entry name" value="Ig/MHC_CS"/>
</dbReference>
<dbReference type="GO" id="GO:0009897">
    <property type="term" value="C:external side of plasma membrane"/>
    <property type="evidence" value="ECO:0007669"/>
    <property type="project" value="TreeGrafter"/>
</dbReference>
<evidence type="ECO:0000256" key="5">
    <source>
        <dbReference type="ARBA" id="ARBA00022859"/>
    </source>
</evidence>
<dbReference type="PRINTS" id="PR01638">
    <property type="entry name" value="MHCCLASSI"/>
</dbReference>
<dbReference type="InterPro" id="IPR007110">
    <property type="entry name" value="Ig-like_dom"/>
</dbReference>
<feature type="signal peptide" evidence="13">
    <location>
        <begin position="1"/>
        <end position="25"/>
    </location>
</feature>
<evidence type="ECO:0000256" key="4">
    <source>
        <dbReference type="ARBA" id="ARBA00022729"/>
    </source>
</evidence>
<dbReference type="SUPFAM" id="SSF54452">
    <property type="entry name" value="MHC antigen-recognition domain"/>
    <property type="match status" value="1"/>
</dbReference>
<dbReference type="InterPro" id="IPR003597">
    <property type="entry name" value="Ig_C1-set"/>
</dbReference>
<keyword evidence="6 12" id="KW-1133">Transmembrane helix</keyword>
<organism evidence="15">
    <name type="scientific">Amblyrhynchus cristatus</name>
    <name type="common">Galapagos marine iguana</name>
    <dbReference type="NCBI Taxonomy" id="51208"/>
    <lineage>
        <taxon>Eukaryota</taxon>
        <taxon>Metazoa</taxon>
        <taxon>Chordata</taxon>
        <taxon>Craniata</taxon>
        <taxon>Vertebrata</taxon>
        <taxon>Euteleostomi</taxon>
        <taxon>Lepidosauria</taxon>
        <taxon>Squamata</taxon>
        <taxon>Bifurcata</taxon>
        <taxon>Unidentata</taxon>
        <taxon>Episquamata</taxon>
        <taxon>Toxicofera</taxon>
        <taxon>Iguania</taxon>
        <taxon>Iguanidae</taxon>
        <taxon>Iguaninae</taxon>
        <taxon>Amblyrhynchus</taxon>
    </lineage>
</organism>
<evidence type="ECO:0000256" key="8">
    <source>
        <dbReference type="ARBA" id="ARBA00023157"/>
    </source>
</evidence>
<protein>
    <submittedName>
        <fullName evidence="15">MHC class I antigen</fullName>
    </submittedName>
</protein>
<feature type="transmembrane region" description="Helical" evidence="12">
    <location>
        <begin position="309"/>
        <end position="333"/>
    </location>
</feature>
<dbReference type="FunFam" id="2.60.40.10:FF:000204">
    <property type="entry name" value="Major histocompatibility complex, class I-related protein"/>
    <property type="match status" value="1"/>
</dbReference>
<evidence type="ECO:0000259" key="14">
    <source>
        <dbReference type="PROSITE" id="PS50835"/>
    </source>
</evidence>
<evidence type="ECO:0000313" key="15">
    <source>
        <dbReference type="EMBL" id="ACD54830.1"/>
    </source>
</evidence>
<dbReference type="SUPFAM" id="SSF48726">
    <property type="entry name" value="Immunoglobulin"/>
    <property type="match status" value="1"/>
</dbReference>
<dbReference type="InterPro" id="IPR037055">
    <property type="entry name" value="MHC_I-like_Ag-recog_sf"/>
</dbReference>
<keyword evidence="7 12" id="KW-0472">Membrane</keyword>
<dbReference type="InterPro" id="IPR036179">
    <property type="entry name" value="Ig-like_dom_sf"/>
</dbReference>
<evidence type="ECO:0000256" key="3">
    <source>
        <dbReference type="ARBA" id="ARBA00022692"/>
    </source>
</evidence>
<keyword evidence="8" id="KW-1015">Disulfide bond</keyword>
<evidence type="ECO:0000256" key="7">
    <source>
        <dbReference type="ARBA" id="ARBA00023136"/>
    </source>
</evidence>
<evidence type="ECO:0000256" key="1">
    <source>
        <dbReference type="ARBA" id="ARBA00004479"/>
    </source>
</evidence>
<dbReference type="Gene3D" id="2.60.40.10">
    <property type="entry name" value="Immunoglobulins"/>
    <property type="match status" value="1"/>
</dbReference>
<comment type="similarity">
    <text evidence="10">Belongs to the MHC class I family.</text>
</comment>
<dbReference type="GO" id="GO:0002474">
    <property type="term" value="P:antigen processing and presentation of peptide antigen via MHC class I"/>
    <property type="evidence" value="ECO:0007669"/>
    <property type="project" value="UniProtKB-KW"/>
</dbReference>